<feature type="domain" description="Retrovirus-related Pol polyprotein from transposon TNT 1-94-like beta-barrel" evidence="1">
    <location>
        <begin position="11"/>
        <end position="99"/>
    </location>
</feature>
<reference evidence="2 3" key="1">
    <citation type="journal article" date="2016" name="Genome Announc.">
        <title>Draft Whole-Genome Sequence of Trichoderma gamsii T6085, a Promising Biocontrol Agent of Fusarium Head Blight on Wheat.</title>
        <authorList>
            <person name="Baroncelli R."/>
            <person name="Zapparata A."/>
            <person name="Piaggeschi G."/>
            <person name="Sarrocco S."/>
            <person name="Vannacci G."/>
        </authorList>
    </citation>
    <scope>NUCLEOTIDE SEQUENCE [LARGE SCALE GENOMIC DNA]</scope>
    <source>
        <strain evidence="2 3">T6085</strain>
    </source>
</reference>
<protein>
    <recommendedName>
        <fullName evidence="1">Retrovirus-related Pol polyprotein from transposon TNT 1-94-like beta-barrel domain-containing protein</fullName>
    </recommendedName>
</protein>
<dbReference type="Proteomes" id="UP000054821">
    <property type="component" value="Unassembled WGS sequence"/>
</dbReference>
<dbReference type="GeneID" id="36347978"/>
<organism evidence="2 3">
    <name type="scientific">Trichoderma gamsii</name>
    <dbReference type="NCBI Taxonomy" id="398673"/>
    <lineage>
        <taxon>Eukaryota</taxon>
        <taxon>Fungi</taxon>
        <taxon>Dikarya</taxon>
        <taxon>Ascomycota</taxon>
        <taxon>Pezizomycotina</taxon>
        <taxon>Sordariomycetes</taxon>
        <taxon>Hypocreomycetidae</taxon>
        <taxon>Hypocreales</taxon>
        <taxon>Hypocreaceae</taxon>
        <taxon>Trichoderma</taxon>
    </lineage>
</organism>
<accession>A0A2P4Z757</accession>
<dbReference type="Pfam" id="PF22936">
    <property type="entry name" value="Pol_BBD"/>
    <property type="match status" value="1"/>
</dbReference>
<evidence type="ECO:0000313" key="3">
    <source>
        <dbReference type="Proteomes" id="UP000054821"/>
    </source>
</evidence>
<sequence length="233" mass="25244">MKTDPLPCPDWVVATGSNVHYARDRAWFSSDYRPIKSFVGSIMFGDIRSEVIGIGTVLLPVKKSTKLKGSGSHGALLLTNVLHMPTAVSNVIGHSAMDDYELRLPTGTDSFGEFVNLHTGGTAALIGRGAGDFSQFSVVKLSGPPVGPRTGPQRPKTGILYSLSVERPPEERHKWLPSAMSTTVGKPERESLTPLERKWLKSGYGGEFHFLNVHGLSIIKMMIASKAAVLCEQ</sequence>
<keyword evidence="3" id="KW-1185">Reference proteome</keyword>
<dbReference type="AlphaFoldDB" id="A0A2P4Z757"/>
<dbReference type="PANTHER" id="PTHR40628">
    <property type="entry name" value="CHROMO DOMAIN-CONTAINING PROTEIN"/>
    <property type="match status" value="1"/>
</dbReference>
<dbReference type="RefSeq" id="XP_024404303.1">
    <property type="nucleotide sequence ID" value="XM_024550952.1"/>
</dbReference>
<dbReference type="EMBL" id="JPDN02000083">
    <property type="protein sequence ID" value="PON20113.1"/>
    <property type="molecule type" value="Genomic_DNA"/>
</dbReference>
<evidence type="ECO:0000259" key="1">
    <source>
        <dbReference type="Pfam" id="PF22936"/>
    </source>
</evidence>
<dbReference type="InterPro" id="IPR054722">
    <property type="entry name" value="PolX-like_BBD"/>
</dbReference>
<proteinExistence type="predicted"/>
<comment type="caution">
    <text evidence="2">The sequence shown here is derived from an EMBL/GenBank/DDBJ whole genome shotgun (WGS) entry which is preliminary data.</text>
</comment>
<dbReference type="PANTHER" id="PTHR40628:SF1">
    <property type="entry name" value="CHROMO DOMAIN-CONTAINING PROTEIN"/>
    <property type="match status" value="1"/>
</dbReference>
<gene>
    <name evidence="2" type="ORF">TGAM01_v211008</name>
</gene>
<name>A0A2P4Z757_9HYPO</name>
<evidence type="ECO:0000313" key="2">
    <source>
        <dbReference type="EMBL" id="PON20113.1"/>
    </source>
</evidence>